<protein>
    <submittedName>
        <fullName evidence="2">Uncharacterized protein</fullName>
    </submittedName>
</protein>
<accession>A0A8S5VGS0</accession>
<keyword evidence="1" id="KW-1133">Transmembrane helix</keyword>
<keyword evidence="1" id="KW-0472">Membrane</keyword>
<sequence length="67" mass="7357">MNNMKFVSDLKAFVYPDNTVTQLMGPVIANENSKGRKILWIVLTGVLLIGCGYLSYRFGSGLVGDDD</sequence>
<proteinExistence type="predicted"/>
<name>A0A8S5VGS0_9CAUD</name>
<organism evidence="2">
    <name type="scientific">Myoviridae sp. ctkfK18</name>
    <dbReference type="NCBI Taxonomy" id="2825165"/>
    <lineage>
        <taxon>Viruses</taxon>
        <taxon>Duplodnaviria</taxon>
        <taxon>Heunggongvirae</taxon>
        <taxon>Uroviricota</taxon>
        <taxon>Caudoviricetes</taxon>
    </lineage>
</organism>
<evidence type="ECO:0000256" key="1">
    <source>
        <dbReference type="SAM" id="Phobius"/>
    </source>
</evidence>
<feature type="transmembrane region" description="Helical" evidence="1">
    <location>
        <begin position="38"/>
        <end position="56"/>
    </location>
</feature>
<evidence type="ECO:0000313" key="2">
    <source>
        <dbReference type="EMBL" id="DAG05970.1"/>
    </source>
</evidence>
<keyword evidence="1" id="KW-0812">Transmembrane</keyword>
<reference evidence="2" key="1">
    <citation type="journal article" date="2021" name="Proc. Natl. Acad. Sci. U.S.A.">
        <title>A Catalog of Tens of Thousands of Viruses from Human Metagenomes Reveals Hidden Associations with Chronic Diseases.</title>
        <authorList>
            <person name="Tisza M.J."/>
            <person name="Buck C.B."/>
        </authorList>
    </citation>
    <scope>NUCLEOTIDE SEQUENCE</scope>
    <source>
        <strain evidence="2">CtkfK18</strain>
    </source>
</reference>
<dbReference type="EMBL" id="BK016265">
    <property type="protein sequence ID" value="DAG05970.1"/>
    <property type="molecule type" value="Genomic_DNA"/>
</dbReference>